<dbReference type="Proteomes" id="UP000663838">
    <property type="component" value="Unassembled WGS sequence"/>
</dbReference>
<keyword evidence="2" id="KW-1133">Transmembrane helix</keyword>
<evidence type="ECO:0000256" key="2">
    <source>
        <dbReference type="SAM" id="Phobius"/>
    </source>
</evidence>
<dbReference type="AlphaFoldDB" id="A0A821MGP8"/>
<gene>
    <name evidence="3" type="ORF">QYT958_LOCUS21967</name>
    <name evidence="4" type="ORF">TOA249_LOCUS29460</name>
</gene>
<keyword evidence="2" id="KW-0812">Transmembrane</keyword>
<evidence type="ECO:0000313" key="4">
    <source>
        <dbReference type="EMBL" id="CAF4883771.1"/>
    </source>
</evidence>
<accession>A0A821MGP8</accession>
<protein>
    <submittedName>
        <fullName evidence="3">Uncharacterized protein</fullName>
    </submittedName>
</protein>
<dbReference type="Proteomes" id="UP000663848">
    <property type="component" value="Unassembled WGS sequence"/>
</dbReference>
<reference evidence="3" key="1">
    <citation type="submission" date="2021-02" db="EMBL/GenBank/DDBJ databases">
        <authorList>
            <person name="Nowell W R."/>
        </authorList>
    </citation>
    <scope>NUCLEOTIDE SEQUENCE</scope>
</reference>
<name>A0A821MGP8_9BILA</name>
<dbReference type="EMBL" id="CAJOBS010004565">
    <property type="protein sequence ID" value="CAF4883771.1"/>
    <property type="molecule type" value="Genomic_DNA"/>
</dbReference>
<organism evidence="3 5">
    <name type="scientific">Rotaria socialis</name>
    <dbReference type="NCBI Taxonomy" id="392032"/>
    <lineage>
        <taxon>Eukaryota</taxon>
        <taxon>Metazoa</taxon>
        <taxon>Spiralia</taxon>
        <taxon>Gnathifera</taxon>
        <taxon>Rotifera</taxon>
        <taxon>Eurotatoria</taxon>
        <taxon>Bdelloidea</taxon>
        <taxon>Philodinida</taxon>
        <taxon>Philodinidae</taxon>
        <taxon>Rotaria</taxon>
    </lineage>
</organism>
<evidence type="ECO:0000313" key="3">
    <source>
        <dbReference type="EMBL" id="CAF4767394.1"/>
    </source>
</evidence>
<sequence>MKTYIPTYTHTEKSFGRPFRSTTERPPTPQERKNRDNSYQETSLLSGTGKSNISTFITIYKGLAIALLGASIAVVLSVPATIVLHNSSSTATTTTTTSSTTTISTISTTVTTATTTTVTTTTTTTSTTTATTATTTTTSLALVFRFEISNR</sequence>
<evidence type="ECO:0000313" key="5">
    <source>
        <dbReference type="Proteomes" id="UP000663848"/>
    </source>
</evidence>
<keyword evidence="2" id="KW-0472">Membrane</keyword>
<evidence type="ECO:0000256" key="1">
    <source>
        <dbReference type="SAM" id="MobiDB-lite"/>
    </source>
</evidence>
<feature type="transmembrane region" description="Helical" evidence="2">
    <location>
        <begin position="63"/>
        <end position="84"/>
    </location>
</feature>
<proteinExistence type="predicted"/>
<comment type="caution">
    <text evidence="3">The sequence shown here is derived from an EMBL/GenBank/DDBJ whole genome shotgun (WGS) entry which is preliminary data.</text>
</comment>
<dbReference type="EMBL" id="CAJOBR010004107">
    <property type="protein sequence ID" value="CAF4767394.1"/>
    <property type="molecule type" value="Genomic_DNA"/>
</dbReference>
<feature type="region of interest" description="Disordered" evidence="1">
    <location>
        <begin position="1"/>
        <end position="44"/>
    </location>
</feature>